<evidence type="ECO:0000256" key="1">
    <source>
        <dbReference type="SAM" id="Phobius"/>
    </source>
</evidence>
<keyword evidence="1" id="KW-0472">Membrane</keyword>
<accession>A0A9C6X7Z5</accession>
<protein>
    <submittedName>
        <fullName evidence="3">Uncharacterized protein LOC113215210</fullName>
    </submittedName>
</protein>
<dbReference type="Proteomes" id="UP000504606">
    <property type="component" value="Unplaced"/>
</dbReference>
<keyword evidence="1" id="KW-0812">Transmembrane</keyword>
<dbReference type="OrthoDB" id="6589387at2759"/>
<name>A0A9C6X7Z5_FRAOC</name>
<feature type="transmembrane region" description="Helical" evidence="1">
    <location>
        <begin position="20"/>
        <end position="40"/>
    </location>
</feature>
<keyword evidence="2" id="KW-1185">Reference proteome</keyword>
<evidence type="ECO:0000313" key="2">
    <source>
        <dbReference type="Proteomes" id="UP000504606"/>
    </source>
</evidence>
<gene>
    <name evidence="3" type="primary">LOC113215210</name>
</gene>
<dbReference type="KEGG" id="foc:113215210"/>
<organism evidence="2 3">
    <name type="scientific">Frankliniella occidentalis</name>
    <name type="common">Western flower thrips</name>
    <name type="synonym">Euthrips occidentalis</name>
    <dbReference type="NCBI Taxonomy" id="133901"/>
    <lineage>
        <taxon>Eukaryota</taxon>
        <taxon>Metazoa</taxon>
        <taxon>Ecdysozoa</taxon>
        <taxon>Arthropoda</taxon>
        <taxon>Hexapoda</taxon>
        <taxon>Insecta</taxon>
        <taxon>Pterygota</taxon>
        <taxon>Neoptera</taxon>
        <taxon>Paraneoptera</taxon>
        <taxon>Thysanoptera</taxon>
        <taxon>Terebrantia</taxon>
        <taxon>Thripoidea</taxon>
        <taxon>Thripidae</taxon>
        <taxon>Frankliniella</taxon>
    </lineage>
</organism>
<reference evidence="3" key="1">
    <citation type="submission" date="2025-08" db="UniProtKB">
        <authorList>
            <consortium name="RefSeq"/>
        </authorList>
    </citation>
    <scope>IDENTIFICATION</scope>
    <source>
        <tissue evidence="3">Whole organism</tissue>
    </source>
</reference>
<dbReference type="AlphaFoldDB" id="A0A9C6X7Z5"/>
<dbReference type="RefSeq" id="XP_052130778.1">
    <property type="nucleotide sequence ID" value="XM_052274818.1"/>
</dbReference>
<dbReference type="GeneID" id="113215210"/>
<keyword evidence="1" id="KW-1133">Transmembrane helix</keyword>
<sequence length="219" mass="24940">MPTWVKRSAKMMLSSCAHGPPLHIFVGFIIICIGGCASTAKTGTTYVARWRHVSSCPASMNHAAMLLNYSVLLDRKGDELLTATFRCTRDAQSFTSMTGIIRRCRGAAEQCEHFSRIEWKHDICPMLPVKNAIWSSIVEQWEPRMICPFKKEIYTGRNMSFDYDFISSALGVPNAAGIWGLKAFLRDEYGLVHVCFDIYIELIKIRRKHYSLIFLTVDF</sequence>
<evidence type="ECO:0000313" key="3">
    <source>
        <dbReference type="RefSeq" id="XP_052130778.1"/>
    </source>
</evidence>
<proteinExistence type="predicted"/>